<feature type="compositionally biased region" description="Basic and acidic residues" evidence="1">
    <location>
        <begin position="677"/>
        <end position="715"/>
    </location>
</feature>
<keyword evidence="4" id="KW-1185">Reference proteome</keyword>
<feature type="compositionally biased region" description="Polar residues" evidence="1">
    <location>
        <begin position="1058"/>
        <end position="1074"/>
    </location>
</feature>
<feature type="region of interest" description="Disordered" evidence="1">
    <location>
        <begin position="190"/>
        <end position="279"/>
    </location>
</feature>
<feature type="compositionally biased region" description="Polar residues" evidence="1">
    <location>
        <begin position="966"/>
        <end position="976"/>
    </location>
</feature>
<reference evidence="3 4" key="1">
    <citation type="submission" date="2021-09" db="EMBL/GenBank/DDBJ databases">
        <title>Genomic insights and catalytic innovation underlie evolution of tropane alkaloids biosynthesis.</title>
        <authorList>
            <person name="Wang Y.-J."/>
            <person name="Tian T."/>
            <person name="Huang J.-P."/>
            <person name="Huang S.-X."/>
        </authorList>
    </citation>
    <scope>NUCLEOTIDE SEQUENCE [LARGE SCALE GENOMIC DNA]</scope>
    <source>
        <strain evidence="3">KIB-2018</strain>
        <tissue evidence="3">Leaf</tissue>
    </source>
</reference>
<feature type="compositionally biased region" description="Basic and acidic residues" evidence="1">
    <location>
        <begin position="578"/>
        <end position="588"/>
    </location>
</feature>
<feature type="region of interest" description="Disordered" evidence="1">
    <location>
        <begin position="666"/>
        <end position="980"/>
    </location>
</feature>
<dbReference type="AlphaFoldDB" id="A0AAV8SUJ1"/>
<feature type="region of interest" description="Disordered" evidence="1">
    <location>
        <begin position="292"/>
        <end position="320"/>
    </location>
</feature>
<feature type="region of interest" description="Disordered" evidence="1">
    <location>
        <begin position="1047"/>
        <end position="1107"/>
    </location>
</feature>
<comment type="caution">
    <text evidence="3">The sequence shown here is derived from an EMBL/GenBank/DDBJ whole genome shotgun (WGS) entry which is preliminary data.</text>
</comment>
<feature type="compositionally biased region" description="Basic and acidic residues" evidence="1">
    <location>
        <begin position="596"/>
        <end position="625"/>
    </location>
</feature>
<evidence type="ECO:0000259" key="2">
    <source>
        <dbReference type="PROSITE" id="PS51980"/>
    </source>
</evidence>
<dbReference type="Gene3D" id="6.10.140.340">
    <property type="match status" value="1"/>
</dbReference>
<protein>
    <recommendedName>
        <fullName evidence="2">OCEL domain-containing protein</fullName>
    </recommendedName>
</protein>
<feature type="region of interest" description="Disordered" evidence="1">
    <location>
        <begin position="395"/>
        <end position="625"/>
    </location>
</feature>
<feature type="compositionally biased region" description="Low complexity" evidence="1">
    <location>
        <begin position="503"/>
        <end position="534"/>
    </location>
</feature>
<dbReference type="PROSITE" id="PS51980">
    <property type="entry name" value="OCEL"/>
    <property type="match status" value="1"/>
</dbReference>
<feature type="compositionally biased region" description="Polar residues" evidence="1">
    <location>
        <begin position="760"/>
        <end position="771"/>
    </location>
</feature>
<gene>
    <name evidence="3" type="ORF">K2173_024423</name>
</gene>
<evidence type="ECO:0000256" key="1">
    <source>
        <dbReference type="SAM" id="MobiDB-lite"/>
    </source>
</evidence>
<feature type="compositionally biased region" description="Basic and acidic residues" evidence="1">
    <location>
        <begin position="463"/>
        <end position="483"/>
    </location>
</feature>
<feature type="compositionally biased region" description="Basic and acidic residues" evidence="1">
    <location>
        <begin position="300"/>
        <end position="313"/>
    </location>
</feature>
<feature type="compositionally biased region" description="Basic and acidic residues" evidence="1">
    <location>
        <begin position="793"/>
        <end position="842"/>
    </location>
</feature>
<sequence>MYGGSSKLGGRGGGGGAGRGAGPGGGNKRPPSSSFPLPPPHRPSSTTSRLSLGSKRSAVGASSTAATEETFSLMPGKIAFGMIIRLAPGLVEEIRRVEGQGGTARIKFDSVPTNPTGNVIDVGGKEFRFTWSTEVGGLCDIYEERQSGKNGNGVLVESGGAWRKVNVQRILDESTTNHVKMLSVEAERKSKSRKAIVLDHGNPSKSQIKAMVAAETNSWRHSKNKKEPPFKKRKVDPPQGGPPKSAVRPGSISNVNAKHRRSPSPLSAPEQSGHPSSPFVAAAASKIHLSTEEIAPTPVKSKENATISEKETTTKVTNSIQGTLLHKGSLGTKPMDLQSTLTTLLTENPKGLSLKALEKAVGDVIPNSAKKIEPIIKKIATFQAPGRYILKPGVELDSFKKPSSDSGSSPEDIRQQQHAAEVNYGQKSAAETSIAEKVPAAGLEEPTQLNSILEESSNTTGKLDVKHQSLDLFGEKKTSDNSEGKAGTSSESGSDSDSESDSSDSGTHSRSRSGSRSPVESTSGSSSDSESDASVNSKEVSDEEEVDIMTSNDDKEPQNKLQASEPRHSVSPNPGSSEHNRINEKQGDDLSDAVDIEDHGSAAIDIEGHDSDAIDIEKDSGDDESLFKVHAKDGLLSSKEGEKRLEEVKSLSSDHDMVLERQNFIGNLFDDNEDLDKDSLRPEMSDSSEKTPKKGSDKKKSGAKSERAKRLKAERLSQQPVSAGGDTEFSRSPQSMHIDEFHKGPNIQGMNRPDRETVSDFGSQKVHSQLHSVRRSSEQGMRAKALDRVGPVKHAENSVHGRKLPEKDFHVHESFPFQREKACKDIQNEDSIKDKKVQRNPKEGGAGGRHSAPSDSRYRKMSENFGKAKDSGQVLKSHAGSSPKDNNRADMDKNPVVSGKGLQRELSDLELGELRELLPEETPVKKQLEKKGSFKQAENRTSTSDHCNLDSSKGKSVGKATLDLGKTSSPNTNNGIKRTPEHHFEDSFRSQYKVVQSQPQLFSRVENLEVGSQLSKLVDTNNRSRNSESGVKLGNVVERNVDKKASISGLQLHDSKHASLSQPVKESKTQTSSAMAELLDGKRSKIISDGKSNARKKRESSSEEDSLSYLKYEKDAPDLKGPIKDFSQYKEYVQEYRDKYDDYCSLNNILETYRNEFEKLGKDLNFAKDRDMDRYHKILAQMRESYGQCSARHKRLKNIFIVLHQELMNVKQRIKDFAHMYTKD</sequence>
<proteinExistence type="predicted"/>
<evidence type="ECO:0000313" key="4">
    <source>
        <dbReference type="Proteomes" id="UP001159364"/>
    </source>
</evidence>
<feature type="compositionally biased region" description="Polar residues" evidence="1">
    <location>
        <begin position="939"/>
        <end position="951"/>
    </location>
</feature>
<dbReference type="PANTHER" id="PTHR38372:SF2">
    <property type="entry name" value="DENTIN SIALOPHOSPHOPROTEIN-LIKE PROTEIN"/>
    <property type="match status" value="1"/>
</dbReference>
<dbReference type="Pfam" id="PF07303">
    <property type="entry name" value="Occludin_ELL"/>
    <property type="match status" value="1"/>
</dbReference>
<name>A0AAV8SUJ1_9ROSI</name>
<organism evidence="3 4">
    <name type="scientific">Erythroxylum novogranatense</name>
    <dbReference type="NCBI Taxonomy" id="1862640"/>
    <lineage>
        <taxon>Eukaryota</taxon>
        <taxon>Viridiplantae</taxon>
        <taxon>Streptophyta</taxon>
        <taxon>Embryophyta</taxon>
        <taxon>Tracheophyta</taxon>
        <taxon>Spermatophyta</taxon>
        <taxon>Magnoliopsida</taxon>
        <taxon>eudicotyledons</taxon>
        <taxon>Gunneridae</taxon>
        <taxon>Pentapetalae</taxon>
        <taxon>rosids</taxon>
        <taxon>fabids</taxon>
        <taxon>Malpighiales</taxon>
        <taxon>Erythroxylaceae</taxon>
        <taxon>Erythroxylum</taxon>
    </lineage>
</organism>
<feature type="compositionally biased region" description="Gly residues" evidence="1">
    <location>
        <begin position="1"/>
        <end position="27"/>
    </location>
</feature>
<accession>A0AAV8SUJ1</accession>
<evidence type="ECO:0000313" key="3">
    <source>
        <dbReference type="EMBL" id="KAJ8755878.1"/>
    </source>
</evidence>
<dbReference type="SUPFAM" id="SSF144292">
    <property type="entry name" value="occludin/ELL-like"/>
    <property type="match status" value="1"/>
</dbReference>
<feature type="compositionally biased region" description="Low complexity" evidence="1">
    <location>
        <begin position="43"/>
        <end position="57"/>
    </location>
</feature>
<dbReference type="Proteomes" id="UP001159364">
    <property type="component" value="Linkage Group LG09"/>
</dbReference>
<feature type="region of interest" description="Disordered" evidence="1">
    <location>
        <begin position="1"/>
        <end position="66"/>
    </location>
</feature>
<feature type="domain" description="OCEL" evidence="2">
    <location>
        <begin position="1114"/>
        <end position="1222"/>
    </location>
</feature>
<feature type="compositionally biased region" description="Polar residues" evidence="1">
    <location>
        <begin position="447"/>
        <end position="461"/>
    </location>
</feature>
<dbReference type="InterPro" id="IPR010844">
    <property type="entry name" value="Occludin_ELL"/>
</dbReference>
<dbReference type="EMBL" id="JAIWQS010000009">
    <property type="protein sequence ID" value="KAJ8755878.1"/>
    <property type="molecule type" value="Genomic_DNA"/>
</dbReference>
<feature type="compositionally biased region" description="Basic and acidic residues" evidence="1">
    <location>
        <begin position="856"/>
        <end position="870"/>
    </location>
</feature>
<feature type="compositionally biased region" description="Basic and acidic residues" evidence="1">
    <location>
        <begin position="902"/>
        <end position="932"/>
    </location>
</feature>
<dbReference type="PANTHER" id="PTHR38372">
    <property type="entry name" value="DENTIN SIALOPHOSPHOPROTEIN-LIKE PROTEIN"/>
    <property type="match status" value="1"/>
</dbReference>
<feature type="compositionally biased region" description="Basic and acidic residues" evidence="1">
    <location>
        <begin position="1079"/>
        <end position="1088"/>
    </location>
</feature>